<evidence type="ECO:0000256" key="3">
    <source>
        <dbReference type="ARBA" id="ARBA00022679"/>
    </source>
</evidence>
<protein>
    <recommendedName>
        <fullName evidence="12">DNA polymerase</fullName>
        <ecNumber evidence="12">2.7.7.7</ecNumber>
    </recommendedName>
</protein>
<evidence type="ECO:0000259" key="15">
    <source>
        <dbReference type="Pfam" id="PF03104"/>
    </source>
</evidence>
<keyword evidence="8" id="KW-0862">Zinc</keyword>
<proteinExistence type="inferred from homology"/>
<evidence type="ECO:0000256" key="4">
    <source>
        <dbReference type="ARBA" id="ARBA00022695"/>
    </source>
</evidence>
<dbReference type="InterPro" id="IPR015088">
    <property type="entry name" value="Znf_DNA-dir_DNA_pol_B_alpha"/>
</dbReference>
<feature type="compositionally biased region" description="Basic and acidic residues" evidence="13">
    <location>
        <begin position="1238"/>
        <end position="1252"/>
    </location>
</feature>
<evidence type="ECO:0000256" key="11">
    <source>
        <dbReference type="ARBA" id="ARBA00023242"/>
    </source>
</evidence>
<feature type="domain" description="DNA polymerase alpha catalytic subunit N-terminal" evidence="17">
    <location>
        <begin position="22"/>
        <end position="85"/>
    </location>
</feature>
<dbReference type="Pfam" id="PF00136">
    <property type="entry name" value="DNA_pol_B"/>
    <property type="match status" value="1"/>
</dbReference>
<dbReference type="PROSITE" id="PS00116">
    <property type="entry name" value="DNA_POLYMERASE_B"/>
    <property type="match status" value="1"/>
</dbReference>
<evidence type="ECO:0000313" key="19">
    <source>
        <dbReference type="Proteomes" id="UP001230188"/>
    </source>
</evidence>
<keyword evidence="9 12" id="KW-0239">DNA-directed DNA polymerase</keyword>
<accession>A0AAD7XQB0</accession>
<keyword evidence="10 12" id="KW-0238">DNA-binding</keyword>
<dbReference type="NCBIfam" id="TIGR00592">
    <property type="entry name" value="pol2"/>
    <property type="match status" value="2"/>
</dbReference>
<dbReference type="GO" id="GO:0006272">
    <property type="term" value="P:leading strand elongation"/>
    <property type="evidence" value="ECO:0007669"/>
    <property type="project" value="TreeGrafter"/>
</dbReference>
<dbReference type="GO" id="GO:0003682">
    <property type="term" value="F:chromatin binding"/>
    <property type="evidence" value="ECO:0007669"/>
    <property type="project" value="TreeGrafter"/>
</dbReference>
<reference evidence="18" key="1">
    <citation type="submission" date="2023-01" db="EMBL/GenBank/DDBJ databases">
        <title>Metagenome sequencing of chrysophaentin producing Chrysophaeum taylorii.</title>
        <authorList>
            <person name="Davison J."/>
            <person name="Bewley C."/>
        </authorList>
    </citation>
    <scope>NUCLEOTIDE SEQUENCE</scope>
    <source>
        <strain evidence="18">NIES-1699</strain>
    </source>
</reference>
<feature type="region of interest" description="Disordered" evidence="13">
    <location>
        <begin position="94"/>
        <end position="128"/>
    </location>
</feature>
<sequence>MMERTSRRGAAASRRGKREGTLKALRAAREGGSRTDQWEVPEDDKVFDEVDEEEYKKIVGERRQREDFVVDDDGLGYYDDGEEHFGEAEEILNKPKARPKAATSAHDSGAIKKAKKLKAERGEEEVPAANQMWRYLGGGARSGPASRSTALDNLESLIDTVGTTKPPSRVVLPARTPPRSVLGKAPTPSLARAQLPSSVPTSAVAPRHLYHEPDDFDDDDDFVPPARDDDDAMPVDENVPPVEHEEPPAEEPAPKKSRFAKHKHPREEEEEEKAVRAEEENEVEEEKAPQPQASVMSPGKVLEESMWMRKEDEETFCSVYWLDATVESNGKAYVIGKALVAGAQYVSCCVEVRGLERCLFVLPRRKADGERYGTSEVYAELRASTLSSCVPSTRAFKCKQVERAYAFADPEIPREATAYLKVKYGADLKPPPKAACERGGRTFERILGAGTSALELFLLKRKLMGPCWLRVANPRPNATRISHCLLEVSIDDPKNIAVDRKLSRPPPPLKLTSISVKTTVNPSTHQHEIVAAALLTHRQVAIDQATDDDDDGGGGIAYKRWTFVGARPLGHDFLRAGIATSAKLPRDLDLERKKRGGGCLAGVVCAPNERALVSCLLARLGAEDPDVLVGHNIAGFELDVLLGRALALKLGAWSKLGRLKRSSPPARWKSHQTGRDTYSAKATSGRLVCDTYLAAKEHVRGATAYDLATLAKTQLDETHTLVQPADVPRALDTGSTTCDLIEHAAATARLVERLALRLNVIPLSKQLTSISGNLMARTLKGHRAERIEYLLLHEFHRLKYVLPDKKDDDAKSSSNKRRRDASSYSGGLVLEPKRGFYDTFILLMDFASLYPSIIQEYDICFTTVADWTKFDDDDDDDGGGGGGARGTSNKKKKKQQKKKKNAPEPPRPQSDDDADDEEPFAGEAEDEDKMALPPVPERAGESRGVLPKVLRELIAKRRQVKQLLKSEKNPAERRKYDIRQMALKLTANSMYGCLGFSNSRFYAKPLAALVTSLGRETLQATASVAQNELGLEVIYGDTDSIMINTRVADLDRVKEIGARVRKVVNKRYKMLELELDGIFKSMLLLKKKKYAALVVKEQSGILALERETKGLDLVRRDWCELSKRTGRYVLDRILSGESSEVVVADIHAHLEQLGDDAREGKVPLEDFVITKGLNKPVDKYPDSKSQPHLRVAKAMLKEGRPVNVGDHIPYVICEGEGKGPSDRSYHPDVVKKAMLLEKKRQQQQKQEDHLVEKAAASPQHHHEPGEETSAVVAVVTPAAGGGLVPPAKEEDEEAIPRVDVQWYLSQQIFPPIARLCEPVAATSAAMLASKLGLDSRPFARAAALANEAMELEAAQTFTPAAAMSDEERFGACVELEVGCMACGRRPRLPLPPKPTEGEENPAGAVELPKKAFDCPECGAAWLGVESPSNCFSRVSTALTLATRRRISEYYQGWLLCDDPTCGARTRQLSCAGPQCIVPNCKGRLFPEVSERAIYTQLKYYEALFDPVRWGPTKLDPERAEVLGFLQSQVRDQIERSAYNYIQPSVFAPFCSPASSYK</sequence>
<feature type="domain" description="DNA-directed DNA polymerase family B exonuclease" evidence="15">
    <location>
        <begin position="448"/>
        <end position="708"/>
    </location>
</feature>
<dbReference type="InterPro" id="IPR036397">
    <property type="entry name" value="RNaseH_sf"/>
</dbReference>
<evidence type="ECO:0000256" key="5">
    <source>
        <dbReference type="ARBA" id="ARBA00022705"/>
    </source>
</evidence>
<evidence type="ECO:0000259" key="16">
    <source>
        <dbReference type="Pfam" id="PF08996"/>
    </source>
</evidence>
<dbReference type="GO" id="GO:0008270">
    <property type="term" value="F:zinc ion binding"/>
    <property type="evidence" value="ECO:0007669"/>
    <property type="project" value="UniProtKB-KW"/>
</dbReference>
<dbReference type="CDD" id="cd05776">
    <property type="entry name" value="DNA_polB_alpha_exo"/>
    <property type="match status" value="1"/>
</dbReference>
<dbReference type="Gene3D" id="3.30.70.2820">
    <property type="match status" value="1"/>
</dbReference>
<dbReference type="Pfam" id="PF08996">
    <property type="entry name" value="zf-DNA_Pol"/>
    <property type="match status" value="1"/>
</dbReference>
<evidence type="ECO:0000256" key="12">
    <source>
        <dbReference type="RuleBase" id="RU000442"/>
    </source>
</evidence>
<evidence type="ECO:0000256" key="9">
    <source>
        <dbReference type="ARBA" id="ARBA00022932"/>
    </source>
</evidence>
<feature type="region of interest" description="Disordered" evidence="13">
    <location>
        <begin position="1238"/>
        <end position="1267"/>
    </location>
</feature>
<dbReference type="EMBL" id="JAQMWT010000104">
    <property type="protein sequence ID" value="KAJ8610436.1"/>
    <property type="molecule type" value="Genomic_DNA"/>
</dbReference>
<keyword evidence="3 12" id="KW-0808">Transferase</keyword>
<dbReference type="SUPFAM" id="SSF53098">
    <property type="entry name" value="Ribonuclease H-like"/>
    <property type="match status" value="1"/>
</dbReference>
<feature type="domain" description="Zinc finger DNA-directed DNA polymerase family B alpha" evidence="16">
    <location>
        <begin position="1363"/>
        <end position="1516"/>
    </location>
</feature>
<feature type="region of interest" description="Disordered" evidence="13">
    <location>
        <begin position="159"/>
        <end position="298"/>
    </location>
</feature>
<feature type="compositionally biased region" description="Basic and acidic residues" evidence="13">
    <location>
        <begin position="27"/>
        <end position="42"/>
    </location>
</feature>
<dbReference type="FunFam" id="1.10.287.690:FF:000003">
    <property type="entry name" value="DNA polymerase"/>
    <property type="match status" value="1"/>
</dbReference>
<comment type="subcellular location">
    <subcellularLocation>
        <location evidence="1">Nucleus</location>
    </subcellularLocation>
</comment>
<dbReference type="InterPro" id="IPR043502">
    <property type="entry name" value="DNA/RNA_pol_sf"/>
</dbReference>
<evidence type="ECO:0000256" key="7">
    <source>
        <dbReference type="ARBA" id="ARBA00022771"/>
    </source>
</evidence>
<dbReference type="Gene3D" id="3.30.420.10">
    <property type="entry name" value="Ribonuclease H-like superfamily/Ribonuclease H"/>
    <property type="match status" value="1"/>
</dbReference>
<dbReference type="Gene3D" id="1.10.287.690">
    <property type="entry name" value="Helix hairpin bin"/>
    <property type="match status" value="1"/>
</dbReference>
<dbReference type="Gene3D" id="2.40.50.730">
    <property type="match status" value="1"/>
</dbReference>
<keyword evidence="19" id="KW-1185">Reference proteome</keyword>
<dbReference type="InterPro" id="IPR024647">
    <property type="entry name" value="DNA_pol_a_cat_su_N"/>
</dbReference>
<feature type="region of interest" description="Disordered" evidence="13">
    <location>
        <begin position="875"/>
        <end position="942"/>
    </location>
</feature>
<keyword evidence="7" id="KW-0863">Zinc-finger</keyword>
<dbReference type="PRINTS" id="PR00106">
    <property type="entry name" value="DNAPOLB"/>
</dbReference>
<dbReference type="EC" id="2.7.7.7" evidence="12"/>
<keyword evidence="11" id="KW-0539">Nucleus</keyword>
<dbReference type="GO" id="GO:0000166">
    <property type="term" value="F:nucleotide binding"/>
    <property type="evidence" value="ECO:0007669"/>
    <property type="project" value="InterPro"/>
</dbReference>
<dbReference type="InterPro" id="IPR006172">
    <property type="entry name" value="DNA-dir_DNA_pol_B"/>
</dbReference>
<dbReference type="InterPro" id="IPR038256">
    <property type="entry name" value="Pol_alpha_znc_sf"/>
</dbReference>
<dbReference type="GO" id="GO:0003688">
    <property type="term" value="F:DNA replication origin binding"/>
    <property type="evidence" value="ECO:0007669"/>
    <property type="project" value="TreeGrafter"/>
</dbReference>
<dbReference type="Proteomes" id="UP001230188">
    <property type="component" value="Unassembled WGS sequence"/>
</dbReference>
<dbReference type="Pfam" id="PF03104">
    <property type="entry name" value="DNA_pol_B_exo1"/>
    <property type="match status" value="1"/>
</dbReference>
<evidence type="ECO:0000256" key="6">
    <source>
        <dbReference type="ARBA" id="ARBA00022723"/>
    </source>
</evidence>
<feature type="compositionally biased region" description="Basic residues" evidence="13">
    <location>
        <begin position="255"/>
        <end position="264"/>
    </location>
</feature>
<comment type="catalytic activity">
    <reaction evidence="12">
        <text>DNA(n) + a 2'-deoxyribonucleoside 5'-triphosphate = DNA(n+1) + diphosphate</text>
        <dbReference type="Rhea" id="RHEA:22508"/>
        <dbReference type="Rhea" id="RHEA-COMP:17339"/>
        <dbReference type="Rhea" id="RHEA-COMP:17340"/>
        <dbReference type="ChEBI" id="CHEBI:33019"/>
        <dbReference type="ChEBI" id="CHEBI:61560"/>
        <dbReference type="ChEBI" id="CHEBI:173112"/>
        <dbReference type="EC" id="2.7.7.7"/>
    </reaction>
</comment>
<dbReference type="InterPro" id="IPR023211">
    <property type="entry name" value="DNA_pol_palm_dom_sf"/>
</dbReference>
<evidence type="ECO:0000256" key="13">
    <source>
        <dbReference type="SAM" id="MobiDB-lite"/>
    </source>
</evidence>
<dbReference type="Gene3D" id="3.90.1600.10">
    <property type="entry name" value="Palm domain of DNA polymerase"/>
    <property type="match status" value="1"/>
</dbReference>
<gene>
    <name evidence="18" type="ORF">CTAYLR_008217</name>
</gene>
<dbReference type="GO" id="GO:1902975">
    <property type="term" value="P:mitotic DNA replication initiation"/>
    <property type="evidence" value="ECO:0007669"/>
    <property type="project" value="InterPro"/>
</dbReference>
<evidence type="ECO:0000256" key="2">
    <source>
        <dbReference type="ARBA" id="ARBA00005755"/>
    </source>
</evidence>
<evidence type="ECO:0000256" key="1">
    <source>
        <dbReference type="ARBA" id="ARBA00004123"/>
    </source>
</evidence>
<dbReference type="GO" id="GO:0003697">
    <property type="term" value="F:single-stranded DNA binding"/>
    <property type="evidence" value="ECO:0007669"/>
    <property type="project" value="TreeGrafter"/>
</dbReference>
<evidence type="ECO:0000256" key="10">
    <source>
        <dbReference type="ARBA" id="ARBA00023125"/>
    </source>
</evidence>
<evidence type="ECO:0000256" key="8">
    <source>
        <dbReference type="ARBA" id="ARBA00022833"/>
    </source>
</evidence>
<feature type="compositionally biased region" description="Acidic residues" evidence="13">
    <location>
        <begin position="911"/>
        <end position="928"/>
    </location>
</feature>
<feature type="compositionally biased region" description="Acidic residues" evidence="13">
    <location>
        <begin position="214"/>
        <end position="234"/>
    </location>
</feature>
<dbReference type="Gene3D" id="6.10.10.100">
    <property type="match status" value="1"/>
</dbReference>
<comment type="caution">
    <text evidence="18">The sequence shown here is derived from an EMBL/GenBank/DDBJ whole genome shotgun (WGS) entry which is preliminary data.</text>
</comment>
<dbReference type="GO" id="GO:0003887">
    <property type="term" value="F:DNA-directed DNA polymerase activity"/>
    <property type="evidence" value="ECO:0007669"/>
    <property type="project" value="UniProtKB-KW"/>
</dbReference>
<organism evidence="18 19">
    <name type="scientific">Chrysophaeum taylorii</name>
    <dbReference type="NCBI Taxonomy" id="2483200"/>
    <lineage>
        <taxon>Eukaryota</taxon>
        <taxon>Sar</taxon>
        <taxon>Stramenopiles</taxon>
        <taxon>Ochrophyta</taxon>
        <taxon>Pelagophyceae</taxon>
        <taxon>Pelagomonadales</taxon>
        <taxon>Pelagomonadaceae</taxon>
        <taxon>Chrysophaeum</taxon>
    </lineage>
</organism>
<dbReference type="GO" id="GO:0005658">
    <property type="term" value="C:alpha DNA polymerase:primase complex"/>
    <property type="evidence" value="ECO:0007669"/>
    <property type="project" value="UniProtKB-ARBA"/>
</dbReference>
<dbReference type="InterPro" id="IPR045846">
    <property type="entry name" value="POLBc_alpha"/>
</dbReference>
<dbReference type="SMART" id="SM00486">
    <property type="entry name" value="POLBc"/>
    <property type="match status" value="1"/>
</dbReference>
<comment type="similarity">
    <text evidence="2 12">Belongs to the DNA polymerase type-B family.</text>
</comment>
<dbReference type="PANTHER" id="PTHR45861">
    <property type="entry name" value="DNA POLYMERASE ALPHA CATALYTIC SUBUNIT"/>
    <property type="match status" value="1"/>
</dbReference>
<dbReference type="GO" id="GO:0006273">
    <property type="term" value="P:lagging strand elongation"/>
    <property type="evidence" value="ECO:0007669"/>
    <property type="project" value="TreeGrafter"/>
</dbReference>
<dbReference type="Pfam" id="PF12254">
    <property type="entry name" value="DNA_pol_alpha_N"/>
    <property type="match status" value="1"/>
</dbReference>
<keyword evidence="4 12" id="KW-0548">Nucleotidyltransferase</keyword>
<evidence type="ECO:0000313" key="18">
    <source>
        <dbReference type="EMBL" id="KAJ8610436.1"/>
    </source>
</evidence>
<feature type="region of interest" description="Disordered" evidence="13">
    <location>
        <begin position="1"/>
        <end position="42"/>
    </location>
</feature>
<feature type="compositionally biased region" description="Basic residues" evidence="13">
    <location>
        <begin position="888"/>
        <end position="900"/>
    </location>
</feature>
<dbReference type="InterPro" id="IPR042087">
    <property type="entry name" value="DNA_pol_B_thumb"/>
</dbReference>
<dbReference type="Gene3D" id="1.10.3200.20">
    <property type="entry name" value="DNA Polymerase alpha, zinc finger"/>
    <property type="match status" value="1"/>
</dbReference>
<evidence type="ECO:0000259" key="17">
    <source>
        <dbReference type="Pfam" id="PF12254"/>
    </source>
</evidence>
<feature type="domain" description="DNA-directed DNA polymerase family B multifunctional" evidence="14">
    <location>
        <begin position="774"/>
        <end position="1233"/>
    </location>
</feature>
<dbReference type="InterPro" id="IPR006133">
    <property type="entry name" value="DNA-dir_DNA_pol_B_exonuc"/>
</dbReference>
<dbReference type="CDD" id="cd05532">
    <property type="entry name" value="POLBc_alpha"/>
    <property type="match status" value="1"/>
</dbReference>
<name>A0AAD7XQB0_9STRA</name>
<dbReference type="InterPro" id="IPR017964">
    <property type="entry name" value="DNA-dir_DNA_pol_B_CS"/>
</dbReference>
<dbReference type="InterPro" id="IPR012337">
    <property type="entry name" value="RNaseH-like_sf"/>
</dbReference>
<dbReference type="InterPro" id="IPR006134">
    <property type="entry name" value="DNA-dir_DNA_pol_B_multi_dom"/>
</dbReference>
<keyword evidence="6" id="KW-0479">Metal-binding</keyword>
<dbReference type="PANTHER" id="PTHR45861:SF1">
    <property type="entry name" value="DNA POLYMERASE ALPHA CATALYTIC SUBUNIT"/>
    <property type="match status" value="1"/>
</dbReference>
<evidence type="ECO:0000259" key="14">
    <source>
        <dbReference type="Pfam" id="PF00136"/>
    </source>
</evidence>
<keyword evidence="5 12" id="KW-0235">DNA replication</keyword>
<dbReference type="SUPFAM" id="SSF56672">
    <property type="entry name" value="DNA/RNA polymerases"/>
    <property type="match status" value="1"/>
</dbReference>
<dbReference type="Gene3D" id="1.10.132.60">
    <property type="entry name" value="DNA polymerase family B, C-terminal domain"/>
    <property type="match status" value="1"/>
</dbReference>